<dbReference type="Pfam" id="PF00383">
    <property type="entry name" value="dCMP_cyt_deam_1"/>
    <property type="match status" value="1"/>
</dbReference>
<dbReference type="PANTHER" id="PTHR11079">
    <property type="entry name" value="CYTOSINE DEAMINASE FAMILY MEMBER"/>
    <property type="match status" value="1"/>
</dbReference>
<evidence type="ECO:0000256" key="2">
    <source>
        <dbReference type="ARBA" id="ARBA00012766"/>
    </source>
</evidence>
<keyword evidence="8" id="KW-1185">Reference proteome</keyword>
<dbReference type="CDD" id="cd01284">
    <property type="entry name" value="Riboflavin_deaminase-reductase"/>
    <property type="match status" value="1"/>
</dbReference>
<dbReference type="AlphaFoldDB" id="A0A9W6INY5"/>
<dbReference type="InterPro" id="IPR002125">
    <property type="entry name" value="CMP_dCMP_dom"/>
</dbReference>
<name>A0A9W6INY5_9PROT</name>
<protein>
    <recommendedName>
        <fullName evidence="2">diaminohydroxyphosphoribosylaminopyrimidine deaminase</fullName>
        <ecNumber evidence="2">3.5.4.26</ecNumber>
    </recommendedName>
</protein>
<dbReference type="InterPro" id="IPR016193">
    <property type="entry name" value="Cytidine_deaminase-like"/>
</dbReference>
<dbReference type="InterPro" id="IPR004794">
    <property type="entry name" value="Eubact_RibD"/>
</dbReference>
<dbReference type="Gene3D" id="3.40.140.10">
    <property type="entry name" value="Cytidine Deaminase, domain 2"/>
    <property type="match status" value="1"/>
</dbReference>
<proteinExistence type="predicted"/>
<dbReference type="InterPro" id="IPR016192">
    <property type="entry name" value="APOBEC/CMP_deaminase_Zn-bd"/>
</dbReference>
<dbReference type="EMBL" id="BSFE01000005">
    <property type="protein sequence ID" value="GLK52659.1"/>
    <property type="molecule type" value="Genomic_DNA"/>
</dbReference>
<dbReference type="NCBIfam" id="TIGR00326">
    <property type="entry name" value="eubact_ribD"/>
    <property type="match status" value="1"/>
</dbReference>
<evidence type="ECO:0000259" key="6">
    <source>
        <dbReference type="PROSITE" id="PS51747"/>
    </source>
</evidence>
<evidence type="ECO:0000256" key="1">
    <source>
        <dbReference type="ARBA" id="ARBA00004882"/>
    </source>
</evidence>
<gene>
    <name evidence="7" type="ORF">GCM10017621_21670</name>
</gene>
<dbReference type="PROSITE" id="PS51747">
    <property type="entry name" value="CYT_DCMP_DEAMINASES_2"/>
    <property type="match status" value="1"/>
</dbReference>
<organism evidence="7 8">
    <name type="scientific">Maricaulis virginensis</name>
    <dbReference type="NCBI Taxonomy" id="144022"/>
    <lineage>
        <taxon>Bacteria</taxon>
        <taxon>Pseudomonadati</taxon>
        <taxon>Pseudomonadota</taxon>
        <taxon>Alphaproteobacteria</taxon>
        <taxon>Maricaulales</taxon>
        <taxon>Maricaulaceae</taxon>
        <taxon>Maricaulis</taxon>
    </lineage>
</organism>
<sequence length="217" mass="22802">MTSVADRRFMGLALALARGQLGRTAPNPAVGCVLVKDGQIVATGATADGGRPHAERVALTHAAAMAHGCTAYVTLEPCAHYGRTPPCALGLIEAGIARVVIACLDRYHEVAGRGAAMLEAAGIAVVTGPGEADAQALYEAFFHRLETGRPLLFADSRTAGYETGLDPLPVAELDAALKQLGEQGFSRVRIAPDTNFARDLVDRGLARRAEHSRDTVY</sequence>
<dbReference type="GO" id="GO:0008835">
    <property type="term" value="F:diaminohydroxyphosphoribosylaminopyrimidine deaminase activity"/>
    <property type="evidence" value="ECO:0007669"/>
    <property type="project" value="UniProtKB-EC"/>
</dbReference>
<keyword evidence="4" id="KW-0479">Metal-binding</keyword>
<dbReference type="GO" id="GO:0008270">
    <property type="term" value="F:zinc ion binding"/>
    <property type="evidence" value="ECO:0007669"/>
    <property type="project" value="InterPro"/>
</dbReference>
<dbReference type="PROSITE" id="PS00903">
    <property type="entry name" value="CYT_DCMP_DEAMINASES_1"/>
    <property type="match status" value="1"/>
</dbReference>
<evidence type="ECO:0000256" key="4">
    <source>
        <dbReference type="ARBA" id="ARBA00022723"/>
    </source>
</evidence>
<accession>A0A9W6INY5</accession>
<feature type="domain" description="CMP/dCMP-type deaminase" evidence="6">
    <location>
        <begin position="4"/>
        <end position="126"/>
    </location>
</feature>
<keyword evidence="3" id="KW-0686">Riboflavin biosynthesis</keyword>
<dbReference type="SUPFAM" id="SSF53927">
    <property type="entry name" value="Cytidine deaminase-like"/>
    <property type="match status" value="1"/>
</dbReference>
<dbReference type="Proteomes" id="UP001143486">
    <property type="component" value="Unassembled WGS sequence"/>
</dbReference>
<reference evidence="7" key="2">
    <citation type="submission" date="2023-01" db="EMBL/GenBank/DDBJ databases">
        <authorList>
            <person name="Sun Q."/>
            <person name="Evtushenko L."/>
        </authorList>
    </citation>
    <scope>NUCLEOTIDE SEQUENCE</scope>
    <source>
        <strain evidence="7">VKM B-1513</strain>
    </source>
</reference>
<dbReference type="GO" id="GO:0009231">
    <property type="term" value="P:riboflavin biosynthetic process"/>
    <property type="evidence" value="ECO:0007669"/>
    <property type="project" value="UniProtKB-KW"/>
</dbReference>
<dbReference type="EC" id="3.5.4.26" evidence="2"/>
<reference evidence="7" key="1">
    <citation type="journal article" date="2014" name="Int. J. Syst. Evol. Microbiol.">
        <title>Complete genome sequence of Corynebacterium casei LMG S-19264T (=DSM 44701T), isolated from a smear-ripened cheese.</title>
        <authorList>
            <consortium name="US DOE Joint Genome Institute (JGI-PGF)"/>
            <person name="Walter F."/>
            <person name="Albersmeier A."/>
            <person name="Kalinowski J."/>
            <person name="Ruckert C."/>
        </authorList>
    </citation>
    <scope>NUCLEOTIDE SEQUENCE</scope>
    <source>
        <strain evidence="7">VKM B-1513</strain>
    </source>
</reference>
<evidence type="ECO:0000313" key="7">
    <source>
        <dbReference type="EMBL" id="GLK52659.1"/>
    </source>
</evidence>
<keyword evidence="5" id="KW-0862">Zinc</keyword>
<comment type="caution">
    <text evidence="7">The sequence shown here is derived from an EMBL/GenBank/DDBJ whole genome shotgun (WGS) entry which is preliminary data.</text>
</comment>
<evidence type="ECO:0000256" key="5">
    <source>
        <dbReference type="ARBA" id="ARBA00022833"/>
    </source>
</evidence>
<comment type="pathway">
    <text evidence="1">Cofactor biosynthesis; riboflavin biosynthesis; 5-amino-6-(D-ribitylamino)uracil from GTP: step 2/4.</text>
</comment>
<dbReference type="PANTHER" id="PTHR11079:SF162">
    <property type="entry name" value="RIBOFLAVIN BIOSYNTHESIS PROTEIN PYRD, CHLOROPLASTIC"/>
    <property type="match status" value="1"/>
</dbReference>
<evidence type="ECO:0000313" key="8">
    <source>
        <dbReference type="Proteomes" id="UP001143486"/>
    </source>
</evidence>
<evidence type="ECO:0000256" key="3">
    <source>
        <dbReference type="ARBA" id="ARBA00022619"/>
    </source>
</evidence>
<dbReference type="RefSeq" id="WP_271187021.1">
    <property type="nucleotide sequence ID" value="NZ_BSFE01000005.1"/>
</dbReference>